<protein>
    <submittedName>
        <fullName evidence="1">Uncharacterized protein</fullName>
    </submittedName>
</protein>
<dbReference type="OrthoDB" id="3479895at2"/>
<gene>
    <name evidence="1" type="ORF">GQ466_08840</name>
</gene>
<dbReference type="EMBL" id="WUTW01000001">
    <property type="protein sequence ID" value="MXQ64142.1"/>
    <property type="molecule type" value="Genomic_DNA"/>
</dbReference>
<dbReference type="Proteomes" id="UP000431901">
    <property type="component" value="Unassembled WGS sequence"/>
</dbReference>
<comment type="caution">
    <text evidence="1">The sequence shown here is derived from an EMBL/GenBank/DDBJ whole genome shotgun (WGS) entry which is preliminary data.</text>
</comment>
<evidence type="ECO:0000313" key="2">
    <source>
        <dbReference type="Proteomes" id="UP000431901"/>
    </source>
</evidence>
<organism evidence="1 2">
    <name type="scientific">Actinomadura rayongensis</name>
    <dbReference type="NCBI Taxonomy" id="1429076"/>
    <lineage>
        <taxon>Bacteria</taxon>
        <taxon>Bacillati</taxon>
        <taxon>Actinomycetota</taxon>
        <taxon>Actinomycetes</taxon>
        <taxon>Streptosporangiales</taxon>
        <taxon>Thermomonosporaceae</taxon>
        <taxon>Actinomadura</taxon>
    </lineage>
</organism>
<dbReference type="RefSeq" id="WP_161102199.1">
    <property type="nucleotide sequence ID" value="NZ_JBHLYI010000017.1"/>
</dbReference>
<name>A0A6I4WBN5_9ACTN</name>
<proteinExistence type="predicted"/>
<evidence type="ECO:0000313" key="1">
    <source>
        <dbReference type="EMBL" id="MXQ64142.1"/>
    </source>
</evidence>
<reference evidence="1 2" key="1">
    <citation type="submission" date="2019-12" db="EMBL/GenBank/DDBJ databases">
        <title>Nocardia macrotermitis sp. nov. and Nocardia aurantia sp. nov., isolated from the gut of the fungus growing-termite Macrotermes natalensis.</title>
        <authorList>
            <person name="Christine B."/>
            <person name="Rene B."/>
        </authorList>
    </citation>
    <scope>NUCLEOTIDE SEQUENCE [LARGE SCALE GENOMIC DNA]</scope>
    <source>
        <strain evidence="1 2">DSM 102126</strain>
    </source>
</reference>
<dbReference type="AlphaFoldDB" id="A0A6I4WBN5"/>
<sequence>MTPHDASDGTATEICFDPSGLTPAQRTGRACVVCGKRWPAPPVRVGRVAGGGAVYACADDAPVIERARAFTAT</sequence>
<accession>A0A6I4WBN5</accession>
<keyword evidence="2" id="KW-1185">Reference proteome</keyword>